<dbReference type="Proteomes" id="UP001054945">
    <property type="component" value="Unassembled WGS sequence"/>
</dbReference>
<comment type="caution">
    <text evidence="2">The sequence shown here is derived from an EMBL/GenBank/DDBJ whole genome shotgun (WGS) entry which is preliminary data.</text>
</comment>
<gene>
    <name evidence="2" type="ORF">CEXT_142241</name>
</gene>
<dbReference type="EMBL" id="BPLR01010607">
    <property type="protein sequence ID" value="GIY40411.1"/>
    <property type="molecule type" value="Genomic_DNA"/>
</dbReference>
<protein>
    <submittedName>
        <fullName evidence="2">Uncharacterized protein</fullName>
    </submittedName>
</protein>
<evidence type="ECO:0000313" key="3">
    <source>
        <dbReference type="Proteomes" id="UP001054945"/>
    </source>
</evidence>
<evidence type="ECO:0000313" key="2">
    <source>
        <dbReference type="EMBL" id="GIY40411.1"/>
    </source>
</evidence>
<name>A0AAV4T4Z3_CAEEX</name>
<feature type="region of interest" description="Disordered" evidence="1">
    <location>
        <begin position="102"/>
        <end position="126"/>
    </location>
</feature>
<sequence>MASEKVYISVSGHQRIISGEIKGNRINCLNTVLKLPYWFTIDFDFDQAVDCDNLSELLRYFVIFRRLLIDKTFRMVLNVIEWLKAKLCGCCASLESEEQFEERPETAQAARAQGGPPVRENTGCQRPTPQLLWGPSCIGTKTPSKQLRIKNWDEEDAYHKRHFVLDTKKIFYHGHEKTIYPGHEKTFYHEKTFNLGHEKTFYPGHEKTFYNGHEKTFSQTKRYFILNTKRHLSWTRK</sequence>
<accession>A0AAV4T4Z3</accession>
<evidence type="ECO:0000256" key="1">
    <source>
        <dbReference type="SAM" id="MobiDB-lite"/>
    </source>
</evidence>
<keyword evidence="3" id="KW-1185">Reference proteome</keyword>
<reference evidence="2 3" key="1">
    <citation type="submission" date="2021-06" db="EMBL/GenBank/DDBJ databases">
        <title>Caerostris extrusa draft genome.</title>
        <authorList>
            <person name="Kono N."/>
            <person name="Arakawa K."/>
        </authorList>
    </citation>
    <scope>NUCLEOTIDE SEQUENCE [LARGE SCALE GENOMIC DNA]</scope>
</reference>
<dbReference type="AlphaFoldDB" id="A0AAV4T4Z3"/>
<organism evidence="2 3">
    <name type="scientific">Caerostris extrusa</name>
    <name type="common">Bark spider</name>
    <name type="synonym">Caerostris bankana</name>
    <dbReference type="NCBI Taxonomy" id="172846"/>
    <lineage>
        <taxon>Eukaryota</taxon>
        <taxon>Metazoa</taxon>
        <taxon>Ecdysozoa</taxon>
        <taxon>Arthropoda</taxon>
        <taxon>Chelicerata</taxon>
        <taxon>Arachnida</taxon>
        <taxon>Araneae</taxon>
        <taxon>Araneomorphae</taxon>
        <taxon>Entelegynae</taxon>
        <taxon>Araneoidea</taxon>
        <taxon>Araneidae</taxon>
        <taxon>Caerostris</taxon>
    </lineage>
</organism>
<proteinExistence type="predicted"/>